<dbReference type="InterPro" id="IPR001005">
    <property type="entry name" value="SANT/Myb"/>
</dbReference>
<dbReference type="GO" id="GO:0005634">
    <property type="term" value="C:nucleus"/>
    <property type="evidence" value="ECO:0007669"/>
    <property type="project" value="UniProtKB-SubCell"/>
</dbReference>
<evidence type="ECO:0000313" key="6">
    <source>
        <dbReference type="EMBL" id="JAV68302.1"/>
    </source>
</evidence>
<keyword evidence="8" id="KW-1185">Reference proteome</keyword>
<dbReference type="SUPFAM" id="SSF46689">
    <property type="entry name" value="Homeodomain-like"/>
    <property type="match status" value="1"/>
</dbReference>
<feature type="region of interest" description="Disordered" evidence="4">
    <location>
        <begin position="55"/>
        <end position="87"/>
    </location>
</feature>
<dbReference type="AlphaFoldDB" id="A0A1Y1L3Q1"/>
<sequence>MSETVNISKPVLDQNNIPIEELLGSVTTYNNVDGSDCKSQQLRTSARVFKKMKLDSANSVPTSSTAEPKKETTKEEVKPEANKRQLRPTWSQEDKNLFFEALNEFGKDFESIYLSIAAKLKRKGLPDSVLKTKDQVRHFYYRTFHKISKHLKFSDDIKKLAQELYALINYGELRKKLGSVSEKTCMKLNELIYRGTVCVRFKGKTIRVKTPMCRALRKLNQLDEKHDDLKLPTRVNVELVAKDMSTWLRIQGISQNPRIKASLPLQKRLSTLMKFLTCKWQTADSVAYENMLNSANEYTRDCVPDKKIIDVHKTALDPLLRLSPQPKTPIELPSINLSEYLTSHSICLNAFEERIGVKVPGEQLWVVKGAAKKGGSKRSRNESTGDKAIVTSSKGGATSSQTDSNENCIKSEVTSNFDQVIDEAVNTILSLQNQENVIPEHKEVVKVECVEEVKDKGAVKEEFISNVRKGWSSQNCGTLSIGELYLMFGSNSKLILEYSWDNDAEVKTCDNEDGVSEDSPNVLHGTLSRLLSIAKMQYRKNIIHCPCGHICNGSKPNTAKSKPLTPKTNRLANVDKGESQEKAPTVQNSSATPVVVQSSTLFRRPVSPNIDVLRAQLASIQRLQPRYCNRRGRRPRSKQVVVERRLPLLPNKTGTGRQIVQMNIIAQDNTPRSIAPKIVNIDRSEHNISNVVNISSESTDNTTVDPPALDVSDNAVTLSRVGSPTSISNLLDLAMAQQTGEILNQSVLENKELPSFSGLLSSNGTPPTSPSRILKENEHHWLNSEVADFSLSSFLGHLESPMKTTQCGVQTDDNPLSSQDMDAQLQCLLTESSVDYVAKFADLAAEVVSDVKK</sequence>
<feature type="region of interest" description="Disordered" evidence="4">
    <location>
        <begin position="556"/>
        <end position="591"/>
    </location>
</feature>
<dbReference type="PANTHER" id="PTHR21677">
    <property type="entry name" value="CRAMPED PROTEIN"/>
    <property type="match status" value="1"/>
</dbReference>
<dbReference type="EMBL" id="GEZM01065855">
    <property type="protein sequence ID" value="JAV68302.1"/>
    <property type="molecule type" value="Transcribed_RNA"/>
</dbReference>
<evidence type="ECO:0000313" key="8">
    <source>
        <dbReference type="Proteomes" id="UP000327044"/>
    </source>
</evidence>
<evidence type="ECO:0000256" key="4">
    <source>
        <dbReference type="SAM" id="MobiDB-lite"/>
    </source>
</evidence>
<evidence type="ECO:0000256" key="3">
    <source>
        <dbReference type="ARBA" id="ARBA00023242"/>
    </source>
</evidence>
<reference evidence="7 8" key="2">
    <citation type="journal article" date="2018" name="Elife">
        <title>Firefly genomes illuminate parallel origins of bioluminescence in beetles.</title>
        <authorList>
            <person name="Fallon T.R."/>
            <person name="Lower S.E."/>
            <person name="Chang C.H."/>
            <person name="Bessho-Uehara M."/>
            <person name="Martin G.J."/>
            <person name="Bewick A.J."/>
            <person name="Behringer M."/>
            <person name="Debat H.J."/>
            <person name="Wong I."/>
            <person name="Day J.C."/>
            <person name="Suvorov A."/>
            <person name="Silva C.J."/>
            <person name="Stanger-Hall K.F."/>
            <person name="Hall D.W."/>
            <person name="Schmitz R.J."/>
            <person name="Nelson D.R."/>
            <person name="Lewis S.M."/>
            <person name="Shigenobu S."/>
            <person name="Bybee S.M."/>
            <person name="Larracuente A.M."/>
            <person name="Oba Y."/>
            <person name="Weng J.K."/>
        </authorList>
    </citation>
    <scope>NUCLEOTIDE SEQUENCE [LARGE SCALE GENOMIC DNA]</scope>
    <source>
        <strain evidence="7">1611_PpyrPB1</strain>
        <tissue evidence="7">Whole body</tissue>
    </source>
</reference>
<comment type="subcellular location">
    <subcellularLocation>
        <location evidence="1">Nucleus</location>
    </subcellularLocation>
</comment>
<feature type="region of interest" description="Disordered" evidence="4">
    <location>
        <begin position="374"/>
        <end position="405"/>
    </location>
</feature>
<feature type="domain" description="SANT" evidence="5">
    <location>
        <begin position="85"/>
        <end position="148"/>
    </location>
</feature>
<gene>
    <name evidence="7" type="ORF">PPYR_10585</name>
</gene>
<reference evidence="7" key="3">
    <citation type="submission" date="2019-08" db="EMBL/GenBank/DDBJ databases">
        <authorList>
            <consortium name="Photinus pyralis genome working group"/>
            <person name="Fallon T.R."/>
            <person name="Sander Lower S.E."/>
            <person name="Weng J.-K."/>
        </authorList>
    </citation>
    <scope>NUCLEOTIDE SEQUENCE</scope>
    <source>
        <strain evidence="7">1611_PpyrPB1</strain>
        <tissue evidence="7">Whole body</tissue>
    </source>
</reference>
<dbReference type="PANTHER" id="PTHR21677:SF1">
    <property type="entry name" value="PROTEIN CRAMPED-LIKE"/>
    <property type="match status" value="1"/>
</dbReference>
<reference evidence="6" key="1">
    <citation type="journal article" date="2016" name="Sci. Rep.">
        <title>Molecular characterization of firefly nuptial gifts: a multi-omics approach sheds light on postcopulatory sexual selection.</title>
        <authorList>
            <person name="Al-Wathiqui N."/>
            <person name="Fallon T.R."/>
            <person name="South A."/>
            <person name="Weng J.K."/>
            <person name="Lewis S.M."/>
        </authorList>
    </citation>
    <scope>NUCLEOTIDE SEQUENCE</scope>
</reference>
<dbReference type="GO" id="GO:0003682">
    <property type="term" value="F:chromatin binding"/>
    <property type="evidence" value="ECO:0007669"/>
    <property type="project" value="InterPro"/>
</dbReference>
<dbReference type="GO" id="GO:0007389">
    <property type="term" value="P:pattern specification process"/>
    <property type="evidence" value="ECO:0007669"/>
    <property type="project" value="TreeGrafter"/>
</dbReference>
<dbReference type="SMART" id="SM00717">
    <property type="entry name" value="SANT"/>
    <property type="match status" value="1"/>
</dbReference>
<dbReference type="Proteomes" id="UP000327044">
    <property type="component" value="Unassembled WGS sequence"/>
</dbReference>
<name>A0A1Y1L3Q1_PHOPY</name>
<dbReference type="InParanoid" id="A0A1Y1L3Q1"/>
<dbReference type="InterPro" id="IPR055315">
    <property type="entry name" value="Cramped-like"/>
</dbReference>
<dbReference type="InterPro" id="IPR009057">
    <property type="entry name" value="Homeodomain-like_sf"/>
</dbReference>
<dbReference type="EMBL" id="VVIM01000007">
    <property type="protein sequence ID" value="KAB0796524.1"/>
    <property type="molecule type" value="Genomic_DNA"/>
</dbReference>
<keyword evidence="2" id="KW-0238">DNA-binding</keyword>
<organism evidence="6">
    <name type="scientific">Photinus pyralis</name>
    <name type="common">Common eastern firefly</name>
    <name type="synonym">Lampyris pyralis</name>
    <dbReference type="NCBI Taxonomy" id="7054"/>
    <lineage>
        <taxon>Eukaryota</taxon>
        <taxon>Metazoa</taxon>
        <taxon>Ecdysozoa</taxon>
        <taxon>Arthropoda</taxon>
        <taxon>Hexapoda</taxon>
        <taxon>Insecta</taxon>
        <taxon>Pterygota</taxon>
        <taxon>Neoptera</taxon>
        <taxon>Endopterygota</taxon>
        <taxon>Coleoptera</taxon>
        <taxon>Polyphaga</taxon>
        <taxon>Elateriformia</taxon>
        <taxon>Elateroidea</taxon>
        <taxon>Lampyridae</taxon>
        <taxon>Lampyrinae</taxon>
        <taxon>Photinus</taxon>
    </lineage>
</organism>
<feature type="compositionally biased region" description="Polar residues" evidence="4">
    <location>
        <begin position="390"/>
        <end position="405"/>
    </location>
</feature>
<evidence type="ECO:0000259" key="5">
    <source>
        <dbReference type="PROSITE" id="PS51293"/>
    </source>
</evidence>
<feature type="compositionally biased region" description="Basic and acidic residues" evidence="4">
    <location>
        <begin position="67"/>
        <end position="83"/>
    </location>
</feature>
<proteinExistence type="predicted"/>
<protein>
    <recommendedName>
        <fullName evidence="5">SANT domain-containing protein</fullName>
    </recommendedName>
</protein>
<evidence type="ECO:0000313" key="7">
    <source>
        <dbReference type="EMBL" id="KAB0796524.1"/>
    </source>
</evidence>
<feature type="compositionally biased region" description="Polar residues" evidence="4">
    <location>
        <begin position="556"/>
        <end position="571"/>
    </location>
</feature>
<dbReference type="PROSITE" id="PS51293">
    <property type="entry name" value="SANT"/>
    <property type="match status" value="1"/>
</dbReference>
<dbReference type="GO" id="GO:0003677">
    <property type="term" value="F:DNA binding"/>
    <property type="evidence" value="ECO:0007669"/>
    <property type="project" value="UniProtKB-KW"/>
</dbReference>
<dbReference type="CDD" id="cd00167">
    <property type="entry name" value="SANT"/>
    <property type="match status" value="1"/>
</dbReference>
<evidence type="ECO:0000256" key="1">
    <source>
        <dbReference type="ARBA" id="ARBA00004123"/>
    </source>
</evidence>
<keyword evidence="3" id="KW-0539">Nucleus</keyword>
<dbReference type="InterPro" id="IPR017884">
    <property type="entry name" value="SANT_dom"/>
</dbReference>
<evidence type="ECO:0000256" key="2">
    <source>
        <dbReference type="ARBA" id="ARBA00023125"/>
    </source>
</evidence>
<dbReference type="OrthoDB" id="515799at2759"/>
<dbReference type="Gene3D" id="1.20.58.1880">
    <property type="match status" value="1"/>
</dbReference>
<dbReference type="FunCoup" id="A0A1Y1L3Q1">
    <property type="interactions" value="476"/>
</dbReference>
<accession>A0A1Y1L3Q1</accession>